<dbReference type="PANTHER" id="PTHR31730">
    <property type="entry name" value="OS01G0873900 PROTEIN"/>
    <property type="match status" value="1"/>
</dbReference>
<keyword evidence="6" id="KW-1185">Reference proteome</keyword>
<evidence type="ECO:0000313" key="6">
    <source>
        <dbReference type="Proteomes" id="UP001159364"/>
    </source>
</evidence>
<dbReference type="GO" id="GO:0045927">
    <property type="term" value="P:positive regulation of growth"/>
    <property type="evidence" value="ECO:0007669"/>
    <property type="project" value="InterPro"/>
</dbReference>
<dbReference type="InterPro" id="IPR021864">
    <property type="entry name" value="DUF3475"/>
</dbReference>
<feature type="region of interest" description="Disordered" evidence="2">
    <location>
        <begin position="587"/>
        <end position="609"/>
    </location>
</feature>
<dbReference type="InterPro" id="IPR045021">
    <property type="entry name" value="PSI1/2/3"/>
</dbReference>
<sequence>MGGLCSCSKNLEGSKRPLNNPYNKAEATSTSSTNLFDSKVASSGSNRLDTKKFEEKEKLISYDNKNEAAAVIVDDDLNDDFSYDGIPRYSSLKSRSARSRQAAVTKVSSVSSRLGRAGLEKAVEVLDTLGSSMTNLNSNSGFASSVATKGNELTILAFEVANTVVKGSNIMQSLSKERIRHLKDNVFSSEGVQSLISNDTDELLRVVAVDQREELKIFVGEVVRFGNRCKDPQWHNLDRYFEKLSRELTPQKHLREESEAVIELLMTFVHSTAELYHELQVLDRLEQDCQHKSQESSLAATQIGQNLASLRAELKSQRKQLRNLKKRSLWSRSLEEVMEKLVDIVHFLLLEIHDTFGKVDGHVTFQGSESNRQRLGPAGLSLHYANIIMQIDNLVVRSSSIPQNMRDQLYQGLPPSIKSALRSKLQSHRVKEELTITEIKDEMEKTLQWLVPMSTNTAKAHHGFGWVGEWANTGSDVNRRAATTPAQIIRIETLHHADKEKTEAYILDLLLWLHHLVRKSKTSANGEVKTATKAPFSTNPEKLEQKKTVESTLILTSEEQKMLEDVKRKRRTLGMSKSGDFDMEKNRKLRKHDRLSKSTSHLNKKQNKEAAAVKRLHSVVPIISFGVEKEKALDIIDRVDMFR</sequence>
<dbReference type="Pfam" id="PF11961">
    <property type="entry name" value="DUF3475"/>
    <property type="match status" value="1"/>
</dbReference>
<reference evidence="5 6" key="1">
    <citation type="submission" date="2021-09" db="EMBL/GenBank/DDBJ databases">
        <title>Genomic insights and catalytic innovation underlie evolution of tropane alkaloids biosynthesis.</title>
        <authorList>
            <person name="Wang Y.-J."/>
            <person name="Tian T."/>
            <person name="Huang J.-P."/>
            <person name="Huang S.-X."/>
        </authorList>
    </citation>
    <scope>NUCLEOTIDE SEQUENCE [LARGE SCALE GENOMIC DNA]</scope>
    <source>
        <strain evidence="5">KIB-2018</strain>
        <tissue evidence="5">Leaf</tissue>
    </source>
</reference>
<dbReference type="Proteomes" id="UP001159364">
    <property type="component" value="Linkage Group LG05"/>
</dbReference>
<evidence type="ECO:0000256" key="2">
    <source>
        <dbReference type="SAM" id="MobiDB-lite"/>
    </source>
</evidence>
<evidence type="ECO:0000256" key="1">
    <source>
        <dbReference type="SAM" id="Coils"/>
    </source>
</evidence>
<evidence type="ECO:0000259" key="4">
    <source>
        <dbReference type="Pfam" id="PF11961"/>
    </source>
</evidence>
<comment type="caution">
    <text evidence="5">The sequence shown here is derived from an EMBL/GenBank/DDBJ whole genome shotgun (WGS) entry which is preliminary data.</text>
</comment>
<evidence type="ECO:0000259" key="3">
    <source>
        <dbReference type="Pfam" id="PF05003"/>
    </source>
</evidence>
<evidence type="ECO:0008006" key="7">
    <source>
        <dbReference type="Google" id="ProtNLM"/>
    </source>
</evidence>
<dbReference type="InterPro" id="IPR007700">
    <property type="entry name" value="DUF668"/>
</dbReference>
<feature type="domain" description="DUF3475" evidence="4">
    <location>
        <begin position="155"/>
        <end position="210"/>
    </location>
</feature>
<protein>
    <recommendedName>
        <fullName evidence="7">DUF668 family protein</fullName>
    </recommendedName>
</protein>
<organism evidence="5 6">
    <name type="scientific">Erythroxylum novogranatense</name>
    <dbReference type="NCBI Taxonomy" id="1862640"/>
    <lineage>
        <taxon>Eukaryota</taxon>
        <taxon>Viridiplantae</taxon>
        <taxon>Streptophyta</taxon>
        <taxon>Embryophyta</taxon>
        <taxon>Tracheophyta</taxon>
        <taxon>Spermatophyta</taxon>
        <taxon>Magnoliopsida</taxon>
        <taxon>eudicotyledons</taxon>
        <taxon>Gunneridae</taxon>
        <taxon>Pentapetalae</taxon>
        <taxon>rosids</taxon>
        <taxon>fabids</taxon>
        <taxon>Malpighiales</taxon>
        <taxon>Erythroxylaceae</taxon>
        <taxon>Erythroxylum</taxon>
    </lineage>
</organism>
<dbReference type="PANTHER" id="PTHR31730:SF2">
    <property type="entry name" value="PROTEIN PSK SIMULATOR 3"/>
    <property type="match status" value="1"/>
</dbReference>
<gene>
    <name evidence="5" type="ORF">K2173_011994</name>
</gene>
<dbReference type="EMBL" id="JAIWQS010000005">
    <property type="protein sequence ID" value="KAJ8765297.1"/>
    <property type="molecule type" value="Genomic_DNA"/>
</dbReference>
<dbReference type="Pfam" id="PF05003">
    <property type="entry name" value="DUF668"/>
    <property type="match status" value="1"/>
</dbReference>
<dbReference type="AlphaFoldDB" id="A0AAV8TEK8"/>
<evidence type="ECO:0000313" key="5">
    <source>
        <dbReference type="EMBL" id="KAJ8765297.1"/>
    </source>
</evidence>
<accession>A0AAV8TEK8</accession>
<feature type="coiled-coil region" evidence="1">
    <location>
        <begin position="300"/>
        <end position="327"/>
    </location>
</feature>
<name>A0AAV8TEK8_9ROSI</name>
<keyword evidence="1" id="KW-0175">Coiled coil</keyword>
<feature type="domain" description="DUF668" evidence="3">
    <location>
        <begin position="374"/>
        <end position="459"/>
    </location>
</feature>
<proteinExistence type="predicted"/>